<dbReference type="Pfam" id="PF10984">
    <property type="entry name" value="DUF2794"/>
    <property type="match status" value="1"/>
</dbReference>
<keyword evidence="2" id="KW-1185">Reference proteome</keyword>
<dbReference type="InParanoid" id="A0A1B1ADR4"/>
<sequence>MNGRTVFFERPELDRLLRFYGRMVAAGEWRDYALDALPDRALFSVYRRTSEAPLFQIEKRPEEARKNGAYSVRAVDGRILRRGHELERVLAVLEPKRMRVVGD</sequence>
<dbReference type="KEGG" id="cbot:ATE48_01565"/>
<reference evidence="1 2" key="1">
    <citation type="submission" date="2015-11" db="EMBL/GenBank/DDBJ databases">
        <title>Whole-Genome Sequence of Candidatus Oderbacter manganicum from the National Park Lower Oder Valley, Germany.</title>
        <authorList>
            <person name="Braun B."/>
            <person name="Liere K."/>
            <person name="Szewzyk U."/>
        </authorList>
    </citation>
    <scope>NUCLEOTIDE SEQUENCE [LARGE SCALE GENOMIC DNA]</scope>
    <source>
        <strain evidence="1 2">OTSz_A_272</strain>
    </source>
</reference>
<evidence type="ECO:0000313" key="2">
    <source>
        <dbReference type="Proteomes" id="UP000092498"/>
    </source>
</evidence>
<dbReference type="AlphaFoldDB" id="A0A1B1ADR4"/>
<gene>
    <name evidence="1" type="ORF">ATE48_01565</name>
</gene>
<evidence type="ECO:0000313" key="1">
    <source>
        <dbReference type="EMBL" id="ANP44699.1"/>
    </source>
</evidence>
<dbReference type="InterPro" id="IPR021252">
    <property type="entry name" value="DUF2794"/>
</dbReference>
<proteinExistence type="predicted"/>
<dbReference type="STRING" id="1759059.ATE48_01565"/>
<dbReference type="RefSeq" id="WP_066767167.1">
    <property type="nucleotide sequence ID" value="NZ_CP013244.1"/>
</dbReference>
<evidence type="ECO:0008006" key="3">
    <source>
        <dbReference type="Google" id="ProtNLM"/>
    </source>
</evidence>
<dbReference type="OrthoDB" id="7159482at2"/>
<protein>
    <recommendedName>
        <fullName evidence="3">DUF2794 domain-containing protein</fullName>
    </recommendedName>
</protein>
<accession>A0A1B1ADR4</accession>
<dbReference type="EMBL" id="CP013244">
    <property type="protein sequence ID" value="ANP44699.1"/>
    <property type="molecule type" value="Genomic_DNA"/>
</dbReference>
<dbReference type="Proteomes" id="UP000092498">
    <property type="component" value="Chromosome"/>
</dbReference>
<name>A0A1B1ADR4_9PROT</name>
<organism evidence="1 2">
    <name type="scientific">Candidatus Viadribacter manganicus</name>
    <dbReference type="NCBI Taxonomy" id="1759059"/>
    <lineage>
        <taxon>Bacteria</taxon>
        <taxon>Pseudomonadati</taxon>
        <taxon>Pseudomonadota</taxon>
        <taxon>Alphaproteobacteria</taxon>
        <taxon>Hyphomonadales</taxon>
        <taxon>Hyphomonadaceae</taxon>
        <taxon>Candidatus Viadribacter</taxon>
    </lineage>
</organism>